<evidence type="ECO:0000313" key="1">
    <source>
        <dbReference type="EMBL" id="CAB4547275.1"/>
    </source>
</evidence>
<dbReference type="Gene3D" id="3.40.50.2300">
    <property type="match status" value="2"/>
</dbReference>
<gene>
    <name evidence="1" type="ORF">UFOPK1446_00799</name>
</gene>
<accession>A0A6J6C870</accession>
<protein>
    <submittedName>
        <fullName evidence="1">Unannotated protein</fullName>
    </submittedName>
</protein>
<name>A0A6J6C870_9ZZZZ</name>
<proteinExistence type="predicted"/>
<dbReference type="SUPFAM" id="SSF53822">
    <property type="entry name" value="Periplasmic binding protein-like I"/>
    <property type="match status" value="1"/>
</dbReference>
<organism evidence="1">
    <name type="scientific">freshwater metagenome</name>
    <dbReference type="NCBI Taxonomy" id="449393"/>
    <lineage>
        <taxon>unclassified sequences</taxon>
        <taxon>metagenomes</taxon>
        <taxon>ecological metagenomes</taxon>
    </lineage>
</organism>
<dbReference type="PROSITE" id="PS51257">
    <property type="entry name" value="PROKAR_LIPOPROTEIN"/>
    <property type="match status" value="1"/>
</dbReference>
<dbReference type="AlphaFoldDB" id="A0A6J6C870"/>
<dbReference type="EMBL" id="CAEZSO010000155">
    <property type="protein sequence ID" value="CAB4547275.1"/>
    <property type="molecule type" value="Genomic_DNA"/>
</dbReference>
<sequence>MPPIGKLTRSTSLVVILSALALTLSACGTAGSQADGNKSEVGPGVTDKTIKVGFITRKASTAAGGGGFKTPAQGDVNAQVNALVEYINKNGGLGGRKITSVLKEYDSSQASVQKENDYCTAFTQDEKVFAVVLLGQRELSSKTCYKDAKTLMLDAGAVAQSTTVYDSLKPFYWTPSFPALEPYSRAMMKALKDEGFITASNKVGVVIETGGGYQSAYDTVIKPTLEADGVKSITTAAFDASSSSTLGTTAGAAVNNFKAAGVDRVIFLARGDAVGFFTSIGAPQLYKPRLAIGTYEAPQFAGDNPAYYPAEALEGAVGVGFLPGIDGIKSDFPRAGAEKKCFDIYKGAGISFETRSNARTAMSFCDAVMFLKATIGKIGKDGVVNVYNIEDAAGGLGKTLQSAASLQADYQPGVYAPINAGRLLKYNKADGAFEYASSLELFPTS</sequence>
<dbReference type="InterPro" id="IPR028082">
    <property type="entry name" value="Peripla_BP_I"/>
</dbReference>
<reference evidence="1" key="1">
    <citation type="submission" date="2020-05" db="EMBL/GenBank/DDBJ databases">
        <authorList>
            <person name="Chiriac C."/>
            <person name="Salcher M."/>
            <person name="Ghai R."/>
            <person name="Kavagutti S V."/>
        </authorList>
    </citation>
    <scope>NUCLEOTIDE SEQUENCE</scope>
</reference>